<keyword evidence="6" id="KW-0675">Receptor</keyword>
<dbReference type="OrthoDB" id="5984008at2759"/>
<dbReference type="Proteomes" id="UP000054359">
    <property type="component" value="Unassembled WGS sequence"/>
</dbReference>
<evidence type="ECO:0000256" key="4">
    <source>
        <dbReference type="ARBA" id="ARBA00023136"/>
    </source>
</evidence>
<feature type="domain" description="Receptor ligand binding region" evidence="5">
    <location>
        <begin position="2"/>
        <end position="50"/>
    </location>
</feature>
<evidence type="ECO:0000259" key="5">
    <source>
        <dbReference type="Pfam" id="PF01094"/>
    </source>
</evidence>
<reference evidence="6 7" key="1">
    <citation type="submission" date="2013-11" db="EMBL/GenBank/DDBJ databases">
        <title>Genome sequencing of Stegodyphus mimosarum.</title>
        <authorList>
            <person name="Bechsgaard J."/>
        </authorList>
    </citation>
    <scope>NUCLEOTIDE SEQUENCE [LARGE SCALE GENOMIC DNA]</scope>
</reference>
<dbReference type="EMBL" id="KK113321">
    <property type="protein sequence ID" value="KFM59880.1"/>
    <property type="molecule type" value="Genomic_DNA"/>
</dbReference>
<comment type="subcellular location">
    <subcellularLocation>
        <location evidence="1">Membrane</location>
    </subcellularLocation>
</comment>
<proteinExistence type="predicted"/>
<evidence type="ECO:0000313" key="6">
    <source>
        <dbReference type="EMBL" id="KFM59880.1"/>
    </source>
</evidence>
<dbReference type="SUPFAM" id="SSF53822">
    <property type="entry name" value="Periplasmic binding protein-like I"/>
    <property type="match status" value="1"/>
</dbReference>
<organism evidence="6 7">
    <name type="scientific">Stegodyphus mimosarum</name>
    <name type="common">African social velvet spider</name>
    <dbReference type="NCBI Taxonomy" id="407821"/>
    <lineage>
        <taxon>Eukaryota</taxon>
        <taxon>Metazoa</taxon>
        <taxon>Ecdysozoa</taxon>
        <taxon>Arthropoda</taxon>
        <taxon>Chelicerata</taxon>
        <taxon>Arachnida</taxon>
        <taxon>Araneae</taxon>
        <taxon>Araneomorphae</taxon>
        <taxon>Entelegynae</taxon>
        <taxon>Eresoidea</taxon>
        <taxon>Eresidae</taxon>
        <taxon>Stegodyphus</taxon>
    </lineage>
</organism>
<dbReference type="InterPro" id="IPR028082">
    <property type="entry name" value="Peripla_BP_I"/>
</dbReference>
<evidence type="ECO:0000256" key="2">
    <source>
        <dbReference type="ARBA" id="ARBA00022692"/>
    </source>
</evidence>
<dbReference type="Gene3D" id="3.40.50.2300">
    <property type="match status" value="2"/>
</dbReference>
<dbReference type="AlphaFoldDB" id="A0A087T441"/>
<dbReference type="STRING" id="407821.A0A087T441"/>
<accession>A0A087T441</accession>
<keyword evidence="4" id="KW-0472">Membrane</keyword>
<evidence type="ECO:0000256" key="3">
    <source>
        <dbReference type="ARBA" id="ARBA00022989"/>
    </source>
</evidence>
<gene>
    <name evidence="6" type="ORF">X975_16036</name>
</gene>
<protein>
    <submittedName>
        <fullName evidence="6">Glutamate receptor, ionotropic kainate 4</fullName>
    </submittedName>
</protein>
<dbReference type="InterPro" id="IPR001828">
    <property type="entry name" value="ANF_lig-bd_rcpt"/>
</dbReference>
<name>A0A087T441_STEMI</name>
<keyword evidence="2" id="KW-0812">Transmembrane</keyword>
<keyword evidence="7" id="KW-1185">Reference proteome</keyword>
<feature type="non-terminal residue" evidence="6">
    <location>
        <position position="90"/>
    </location>
</feature>
<sequence>MSCDHITKGTDGTSLVNYMKSNKVKGLTGVVHFDGQGFRSSFGLDIMQLTTKGLKKIGAVLPGHDINITDIFETEDISENQFEHKKYIIT</sequence>
<evidence type="ECO:0000256" key="1">
    <source>
        <dbReference type="ARBA" id="ARBA00004370"/>
    </source>
</evidence>
<evidence type="ECO:0000313" key="7">
    <source>
        <dbReference type="Proteomes" id="UP000054359"/>
    </source>
</evidence>
<keyword evidence="3" id="KW-1133">Transmembrane helix</keyword>
<dbReference type="Pfam" id="PF01094">
    <property type="entry name" value="ANF_receptor"/>
    <property type="match status" value="1"/>
</dbReference>
<dbReference type="GO" id="GO:0016020">
    <property type="term" value="C:membrane"/>
    <property type="evidence" value="ECO:0007669"/>
    <property type="project" value="UniProtKB-SubCell"/>
</dbReference>